<feature type="non-terminal residue" evidence="1">
    <location>
        <position position="1"/>
    </location>
</feature>
<dbReference type="SUPFAM" id="SSF53335">
    <property type="entry name" value="S-adenosyl-L-methionine-dependent methyltransferases"/>
    <property type="match status" value="1"/>
</dbReference>
<protein>
    <recommendedName>
        <fullName evidence="3">Methyltransferase type 11 domain-containing protein</fullName>
    </recommendedName>
</protein>
<name>A0A3E2H4V0_SCYLI</name>
<keyword evidence="2" id="KW-1185">Reference proteome</keyword>
<feature type="non-terminal residue" evidence="1">
    <location>
        <position position="234"/>
    </location>
</feature>
<sequence length="234" mass="26469">MTIDQSQPLEDYYLLQRGLGPSHYPKATIEGLDISDAQFPSPSFLPENVSFGVLDLLADQIPEKYVGRYDVVHIRYIIGGFSDTKNKEEKKRNAINNLKAMLKPGGFIQWQELVESYFEMLDRNLNQTYVATIDPKIREFWAAASWLKDLPEILKDYGFVEIEGITPAVNRRMASYEGETFLLGYIEIYDVLDQKLGKESAQPFAGVIKVISDGVKSGEICNCSILITIAKKPF</sequence>
<evidence type="ECO:0000313" key="1">
    <source>
        <dbReference type="EMBL" id="RFU28404.1"/>
    </source>
</evidence>
<accession>A0A3E2H4V0</accession>
<dbReference type="AlphaFoldDB" id="A0A3E2H4V0"/>
<reference evidence="1 2" key="1">
    <citation type="submission" date="2018-05" db="EMBL/GenBank/DDBJ databases">
        <title>Draft genome sequence of Scytalidium lignicola DSM 105466, a ubiquitous saprotrophic fungus.</title>
        <authorList>
            <person name="Buettner E."/>
            <person name="Gebauer A.M."/>
            <person name="Hofrichter M."/>
            <person name="Liers C."/>
            <person name="Kellner H."/>
        </authorList>
    </citation>
    <scope>NUCLEOTIDE SEQUENCE [LARGE SCALE GENOMIC DNA]</scope>
    <source>
        <strain evidence="1 2">DSM 105466</strain>
    </source>
</reference>
<dbReference type="STRING" id="5539.A0A3E2H4V0"/>
<proteinExistence type="predicted"/>
<dbReference type="Proteomes" id="UP000258309">
    <property type="component" value="Unassembled WGS sequence"/>
</dbReference>
<organism evidence="1 2">
    <name type="scientific">Scytalidium lignicola</name>
    <name type="common">Hyphomycete</name>
    <dbReference type="NCBI Taxonomy" id="5539"/>
    <lineage>
        <taxon>Eukaryota</taxon>
        <taxon>Fungi</taxon>
        <taxon>Dikarya</taxon>
        <taxon>Ascomycota</taxon>
        <taxon>Pezizomycotina</taxon>
        <taxon>Leotiomycetes</taxon>
        <taxon>Leotiomycetes incertae sedis</taxon>
        <taxon>Scytalidium</taxon>
    </lineage>
</organism>
<dbReference type="OrthoDB" id="417697at2759"/>
<dbReference type="Gene3D" id="3.40.50.150">
    <property type="entry name" value="Vaccinia Virus protein VP39"/>
    <property type="match status" value="1"/>
</dbReference>
<evidence type="ECO:0008006" key="3">
    <source>
        <dbReference type="Google" id="ProtNLM"/>
    </source>
</evidence>
<dbReference type="EMBL" id="NCSJ02000165">
    <property type="protein sequence ID" value="RFU28404.1"/>
    <property type="molecule type" value="Genomic_DNA"/>
</dbReference>
<dbReference type="OMA" id="YMLDRSY"/>
<dbReference type="InterPro" id="IPR029063">
    <property type="entry name" value="SAM-dependent_MTases_sf"/>
</dbReference>
<gene>
    <name evidence="1" type="ORF">B7463_g7931</name>
</gene>
<comment type="caution">
    <text evidence="1">The sequence shown here is derived from an EMBL/GenBank/DDBJ whole genome shotgun (WGS) entry which is preliminary data.</text>
</comment>
<evidence type="ECO:0000313" key="2">
    <source>
        <dbReference type="Proteomes" id="UP000258309"/>
    </source>
</evidence>